<comment type="caution">
    <text evidence="2">The sequence shown here is derived from an EMBL/GenBank/DDBJ whole genome shotgun (WGS) entry which is preliminary data.</text>
</comment>
<evidence type="ECO:0000313" key="3">
    <source>
        <dbReference type="Proteomes" id="UP000186524"/>
    </source>
</evidence>
<dbReference type="STRING" id="1714354.BLL40_06780"/>
<organism evidence="2 3">
    <name type="scientific">Domibacillus mangrovi</name>
    <dbReference type="NCBI Taxonomy" id="1714354"/>
    <lineage>
        <taxon>Bacteria</taxon>
        <taxon>Bacillati</taxon>
        <taxon>Bacillota</taxon>
        <taxon>Bacilli</taxon>
        <taxon>Bacillales</taxon>
        <taxon>Bacillaceae</taxon>
        <taxon>Domibacillus</taxon>
    </lineage>
</organism>
<dbReference type="Proteomes" id="UP000186524">
    <property type="component" value="Unassembled WGS sequence"/>
</dbReference>
<evidence type="ECO:0008006" key="4">
    <source>
        <dbReference type="Google" id="ProtNLM"/>
    </source>
</evidence>
<evidence type="ECO:0000256" key="1">
    <source>
        <dbReference type="SAM" id="Phobius"/>
    </source>
</evidence>
<dbReference type="EMBL" id="MRWQ01000005">
    <property type="protein sequence ID" value="OKL37274.1"/>
    <property type="molecule type" value="Genomic_DNA"/>
</dbReference>
<keyword evidence="3" id="KW-1185">Reference proteome</keyword>
<keyword evidence="1" id="KW-1133">Transmembrane helix</keyword>
<name>A0A1Q5P4V8_9BACI</name>
<proteinExistence type="predicted"/>
<sequence>MAIIAFFLIGLIILLAGFFATVAAVRRASSGKVKDEEPGLLVRNHPYALNPIIWTYVVVAVICAGIILNVWLKGR</sequence>
<gene>
    <name evidence="2" type="ORF">BLL40_06780</name>
</gene>
<evidence type="ECO:0000313" key="2">
    <source>
        <dbReference type="EMBL" id="OKL37274.1"/>
    </source>
</evidence>
<protein>
    <recommendedName>
        <fullName evidence="4">Short-chain dehydrogenase</fullName>
    </recommendedName>
</protein>
<feature type="transmembrane region" description="Helical" evidence="1">
    <location>
        <begin position="51"/>
        <end position="72"/>
    </location>
</feature>
<accession>A0A1Q5P4V8</accession>
<reference evidence="2 3" key="1">
    <citation type="submission" date="2016-12" db="EMBL/GenBank/DDBJ databases">
        <title>Domibacillus sp. SAOS 44 whole genome sequencing.</title>
        <authorList>
            <person name="Verma A."/>
            <person name="Krishnamurthi S."/>
        </authorList>
    </citation>
    <scope>NUCLEOTIDE SEQUENCE [LARGE SCALE GENOMIC DNA]</scope>
    <source>
        <strain evidence="2 3">SAOS 44</strain>
    </source>
</reference>
<keyword evidence="1" id="KW-0472">Membrane</keyword>
<keyword evidence="1" id="KW-0812">Transmembrane</keyword>
<dbReference type="AlphaFoldDB" id="A0A1Q5P4V8"/>